<dbReference type="AlphaFoldDB" id="A0A316HK32"/>
<evidence type="ECO:0008006" key="3">
    <source>
        <dbReference type="Google" id="ProtNLM"/>
    </source>
</evidence>
<gene>
    <name evidence="1" type="ORF">C8D88_1231</name>
</gene>
<feature type="non-terminal residue" evidence="1">
    <location>
        <position position="1"/>
    </location>
</feature>
<protein>
    <recommendedName>
        <fullName evidence="3">Transposase</fullName>
    </recommendedName>
</protein>
<comment type="caution">
    <text evidence="1">The sequence shown here is derived from an EMBL/GenBank/DDBJ whole genome shotgun (WGS) entry which is preliminary data.</text>
</comment>
<proteinExistence type="predicted"/>
<organism evidence="1 2">
    <name type="scientific">Lentzea atacamensis</name>
    <dbReference type="NCBI Taxonomy" id="531938"/>
    <lineage>
        <taxon>Bacteria</taxon>
        <taxon>Bacillati</taxon>
        <taxon>Actinomycetota</taxon>
        <taxon>Actinomycetes</taxon>
        <taxon>Pseudonocardiales</taxon>
        <taxon>Pseudonocardiaceae</taxon>
        <taxon>Lentzea</taxon>
    </lineage>
</organism>
<dbReference type="Proteomes" id="UP000246005">
    <property type="component" value="Unassembled WGS sequence"/>
</dbReference>
<evidence type="ECO:0000313" key="2">
    <source>
        <dbReference type="Proteomes" id="UP000246005"/>
    </source>
</evidence>
<evidence type="ECO:0000313" key="1">
    <source>
        <dbReference type="EMBL" id="PWK80637.1"/>
    </source>
</evidence>
<reference evidence="1 2" key="1">
    <citation type="submission" date="2018-05" db="EMBL/GenBank/DDBJ databases">
        <title>Genomic Encyclopedia of Type Strains, Phase IV (KMG-IV): sequencing the most valuable type-strain genomes for metagenomic binning, comparative biology and taxonomic classification.</title>
        <authorList>
            <person name="Goeker M."/>
        </authorList>
    </citation>
    <scope>NUCLEOTIDE SEQUENCE [LARGE SCALE GENOMIC DNA]</scope>
    <source>
        <strain evidence="1 2">DSM 45480</strain>
    </source>
</reference>
<accession>A0A316HK32</accession>
<name>A0A316HK32_9PSEU</name>
<sequence length="55" mass="6157">THWSTRSLASQIGMSQSAVSRVWRAFGLKPHRVDTFKTSKDPLFVDKVRDVVGLG</sequence>
<dbReference type="EMBL" id="QGHB01000023">
    <property type="protein sequence ID" value="PWK80637.1"/>
    <property type="molecule type" value="Genomic_DNA"/>
</dbReference>